<dbReference type="InterPro" id="IPR001087">
    <property type="entry name" value="GDSL"/>
</dbReference>
<proteinExistence type="predicted"/>
<keyword evidence="1" id="KW-0378">Hydrolase</keyword>
<dbReference type="SUPFAM" id="SSF52266">
    <property type="entry name" value="SGNH hydrolase"/>
    <property type="match status" value="1"/>
</dbReference>
<protein>
    <recommendedName>
        <fullName evidence="5">Carbohydrate esterase family 16 protein</fullName>
    </recommendedName>
</protein>
<dbReference type="EMBL" id="CAJPDS010000087">
    <property type="protein sequence ID" value="CAF9936008.1"/>
    <property type="molecule type" value="Genomic_DNA"/>
</dbReference>
<evidence type="ECO:0008006" key="5">
    <source>
        <dbReference type="Google" id="ProtNLM"/>
    </source>
</evidence>
<keyword evidence="4" id="KW-1185">Reference proteome</keyword>
<evidence type="ECO:0000313" key="3">
    <source>
        <dbReference type="EMBL" id="CAF9936008.1"/>
    </source>
</evidence>
<dbReference type="InterPro" id="IPR036514">
    <property type="entry name" value="SGNH_hydro_sf"/>
</dbReference>
<dbReference type="Pfam" id="PF00657">
    <property type="entry name" value="Lipase_GDSL"/>
    <property type="match status" value="1"/>
</dbReference>
<dbReference type="CDD" id="cd01846">
    <property type="entry name" value="fatty_acyltransferase_like"/>
    <property type="match status" value="1"/>
</dbReference>
<sequence>MKPRPKHYILTTLLASPLSALPSAPLTHPRPPLTLFTFGDSYSSTGFSPLGPPPSFQNPLGNPEYPGITTIGTADYTSLLPSTTTLNHSSLRLYNLACGGATIDDRIVATTDPPWRDDRGVPPYCEEVGALSLRKQVEDIFLPYYGPTGARKANWDPNHTVFTLWFGVNDVLHIEDNVRKGRGTATAYIHALMASYTASIAKLYAAGSRRVLIFNVPPLDRLPPSSTSSPSILIPTIITQLNSLLTTLTSHPHPSFPLATLTLLDAHALFSSILDHPAAFGIKNTTGACPPYAFSREEELWVEGCGVRRREYFWADGLHPTSTVQRVLAGEVGRVLAGDREMGDGWSGS</sequence>
<comment type="caution">
    <text evidence="3">The sequence shown here is derived from an EMBL/GenBank/DDBJ whole genome shotgun (WGS) entry which is preliminary data.</text>
</comment>
<dbReference type="Proteomes" id="UP000664521">
    <property type="component" value="Unassembled WGS sequence"/>
</dbReference>
<dbReference type="Gene3D" id="3.40.50.1110">
    <property type="entry name" value="SGNH hydrolase"/>
    <property type="match status" value="1"/>
</dbReference>
<dbReference type="PANTHER" id="PTHR45648">
    <property type="entry name" value="GDSL LIPASE/ACYLHYDROLASE FAMILY PROTEIN (AFU_ORTHOLOGUE AFUA_4G14700)"/>
    <property type="match status" value="1"/>
</dbReference>
<dbReference type="OrthoDB" id="1600564at2759"/>
<reference evidence="3" key="1">
    <citation type="submission" date="2021-03" db="EMBL/GenBank/DDBJ databases">
        <authorList>
            <person name="Tagirdzhanova G."/>
        </authorList>
    </citation>
    <scope>NUCLEOTIDE SEQUENCE</scope>
</reference>
<evidence type="ECO:0000256" key="1">
    <source>
        <dbReference type="ARBA" id="ARBA00022801"/>
    </source>
</evidence>
<dbReference type="PANTHER" id="PTHR45648:SF22">
    <property type="entry name" value="GDSL LIPASE_ACYLHYDROLASE FAMILY PROTEIN (AFU_ORTHOLOGUE AFUA_4G14700)"/>
    <property type="match status" value="1"/>
</dbReference>
<name>A0A8H3IWU4_9LECA</name>
<dbReference type="InterPro" id="IPR051058">
    <property type="entry name" value="GDSL_Est/Lipase"/>
</dbReference>
<feature type="chain" id="PRO_5034363527" description="Carbohydrate esterase family 16 protein" evidence="2">
    <location>
        <begin position="21"/>
        <end position="349"/>
    </location>
</feature>
<dbReference type="AlphaFoldDB" id="A0A8H3IWU4"/>
<gene>
    <name evidence="3" type="ORF">HETSPECPRED_009981</name>
</gene>
<evidence type="ECO:0000313" key="4">
    <source>
        <dbReference type="Proteomes" id="UP000664521"/>
    </source>
</evidence>
<accession>A0A8H3IWU4</accession>
<feature type="signal peptide" evidence="2">
    <location>
        <begin position="1"/>
        <end position="20"/>
    </location>
</feature>
<keyword evidence="2" id="KW-0732">Signal</keyword>
<dbReference type="GO" id="GO:0016788">
    <property type="term" value="F:hydrolase activity, acting on ester bonds"/>
    <property type="evidence" value="ECO:0007669"/>
    <property type="project" value="InterPro"/>
</dbReference>
<evidence type="ECO:0000256" key="2">
    <source>
        <dbReference type="SAM" id="SignalP"/>
    </source>
</evidence>
<organism evidence="3 4">
    <name type="scientific">Heterodermia speciosa</name>
    <dbReference type="NCBI Taxonomy" id="116794"/>
    <lineage>
        <taxon>Eukaryota</taxon>
        <taxon>Fungi</taxon>
        <taxon>Dikarya</taxon>
        <taxon>Ascomycota</taxon>
        <taxon>Pezizomycotina</taxon>
        <taxon>Lecanoromycetes</taxon>
        <taxon>OSLEUM clade</taxon>
        <taxon>Lecanoromycetidae</taxon>
        <taxon>Caliciales</taxon>
        <taxon>Physciaceae</taxon>
        <taxon>Heterodermia</taxon>
    </lineage>
</organism>